<protein>
    <submittedName>
        <fullName evidence="1">Uncharacterized protein</fullName>
    </submittedName>
</protein>
<comment type="caution">
    <text evidence="1">The sequence shown here is derived from an EMBL/GenBank/DDBJ whole genome shotgun (WGS) entry which is preliminary data.</text>
</comment>
<sequence>MHGPDHDVRPIFLQFFSTVRTTKFDQNPEARKNGKGTHNDIKFFDHICFGLLIPNYQFLVIKEMPVNKIVIKIINILINMCKRRLLSAALNSLY</sequence>
<name>A0ABP8B345_9SPHI</name>
<evidence type="ECO:0000313" key="2">
    <source>
        <dbReference type="Proteomes" id="UP001501772"/>
    </source>
</evidence>
<proteinExistence type="predicted"/>
<accession>A0ABP8B345</accession>
<dbReference type="Proteomes" id="UP001501772">
    <property type="component" value="Unassembled WGS sequence"/>
</dbReference>
<keyword evidence="2" id="KW-1185">Reference proteome</keyword>
<gene>
    <name evidence="1" type="ORF">GCM10022289_03090</name>
</gene>
<dbReference type="EMBL" id="BAABBY010000001">
    <property type="protein sequence ID" value="GAA4196810.1"/>
    <property type="molecule type" value="Genomic_DNA"/>
</dbReference>
<organism evidence="1 2">
    <name type="scientific">Pedobacter jeongneungensis</name>
    <dbReference type="NCBI Taxonomy" id="947309"/>
    <lineage>
        <taxon>Bacteria</taxon>
        <taxon>Pseudomonadati</taxon>
        <taxon>Bacteroidota</taxon>
        <taxon>Sphingobacteriia</taxon>
        <taxon>Sphingobacteriales</taxon>
        <taxon>Sphingobacteriaceae</taxon>
        <taxon>Pedobacter</taxon>
    </lineage>
</organism>
<reference evidence="2" key="1">
    <citation type="journal article" date="2019" name="Int. J. Syst. Evol. Microbiol.">
        <title>The Global Catalogue of Microorganisms (GCM) 10K type strain sequencing project: providing services to taxonomists for standard genome sequencing and annotation.</title>
        <authorList>
            <consortium name="The Broad Institute Genomics Platform"/>
            <consortium name="The Broad Institute Genome Sequencing Center for Infectious Disease"/>
            <person name="Wu L."/>
            <person name="Ma J."/>
        </authorList>
    </citation>
    <scope>NUCLEOTIDE SEQUENCE [LARGE SCALE GENOMIC DNA]</scope>
    <source>
        <strain evidence="2">JCM 17626</strain>
    </source>
</reference>
<evidence type="ECO:0000313" key="1">
    <source>
        <dbReference type="EMBL" id="GAA4196810.1"/>
    </source>
</evidence>